<dbReference type="GO" id="GO:0008270">
    <property type="term" value="F:zinc ion binding"/>
    <property type="evidence" value="ECO:0007669"/>
    <property type="project" value="InterPro"/>
</dbReference>
<feature type="domain" description="Zn(2)-C6 fungal-type" evidence="7">
    <location>
        <begin position="52"/>
        <end position="82"/>
    </location>
</feature>
<evidence type="ECO:0000256" key="4">
    <source>
        <dbReference type="ARBA" id="ARBA00023163"/>
    </source>
</evidence>
<keyword evidence="5" id="KW-0539">Nucleus</keyword>
<keyword evidence="3" id="KW-0805">Transcription regulation</keyword>
<dbReference type="PROSITE" id="PS00463">
    <property type="entry name" value="ZN2_CY6_FUNGAL_1"/>
    <property type="match status" value="1"/>
</dbReference>
<feature type="region of interest" description="Disordered" evidence="6">
    <location>
        <begin position="1"/>
        <end position="24"/>
    </location>
</feature>
<dbReference type="STRING" id="1296096.A0A1B9I386"/>
<dbReference type="InterPro" id="IPR001138">
    <property type="entry name" value="Zn2Cys6_DnaBD"/>
</dbReference>
<evidence type="ECO:0000256" key="5">
    <source>
        <dbReference type="ARBA" id="ARBA00023242"/>
    </source>
</evidence>
<dbReference type="CDD" id="cd00067">
    <property type="entry name" value="GAL4"/>
    <property type="match status" value="1"/>
</dbReference>
<dbReference type="Pfam" id="PF00172">
    <property type="entry name" value="Zn_clus"/>
    <property type="match status" value="1"/>
</dbReference>
<dbReference type="PANTHER" id="PTHR47338:SF29">
    <property type="entry name" value="ZN(2)-C6 FUNGAL-TYPE DOMAIN-CONTAINING PROTEIN"/>
    <property type="match status" value="1"/>
</dbReference>
<evidence type="ECO:0000256" key="2">
    <source>
        <dbReference type="ARBA" id="ARBA00022723"/>
    </source>
</evidence>
<evidence type="ECO:0000256" key="3">
    <source>
        <dbReference type="ARBA" id="ARBA00023015"/>
    </source>
</evidence>
<dbReference type="CDD" id="cd12148">
    <property type="entry name" value="fungal_TF_MHR"/>
    <property type="match status" value="1"/>
</dbReference>
<evidence type="ECO:0000256" key="1">
    <source>
        <dbReference type="ARBA" id="ARBA00004123"/>
    </source>
</evidence>
<dbReference type="Pfam" id="PF04082">
    <property type="entry name" value="Fungal_trans"/>
    <property type="match status" value="1"/>
</dbReference>
<keyword evidence="4" id="KW-0804">Transcription</keyword>
<feature type="compositionally biased region" description="Polar residues" evidence="6">
    <location>
        <begin position="262"/>
        <end position="283"/>
    </location>
</feature>
<dbReference type="EMBL" id="KI894011">
    <property type="protein sequence ID" value="OCF49974.1"/>
    <property type="molecule type" value="Genomic_DNA"/>
</dbReference>
<dbReference type="OrthoDB" id="2309723at2759"/>
<dbReference type="PROSITE" id="PS50048">
    <property type="entry name" value="ZN2_CY6_FUNGAL_2"/>
    <property type="match status" value="1"/>
</dbReference>
<organism evidence="8">
    <name type="scientific">Kwoniella pini CBS 10737</name>
    <dbReference type="NCBI Taxonomy" id="1296096"/>
    <lineage>
        <taxon>Eukaryota</taxon>
        <taxon>Fungi</taxon>
        <taxon>Dikarya</taxon>
        <taxon>Basidiomycota</taxon>
        <taxon>Agaricomycotina</taxon>
        <taxon>Tremellomycetes</taxon>
        <taxon>Tremellales</taxon>
        <taxon>Cryptococcaceae</taxon>
        <taxon>Kwoniella</taxon>
    </lineage>
</organism>
<dbReference type="PANTHER" id="PTHR47338">
    <property type="entry name" value="ZN(II)2CYS6 TRANSCRIPTION FACTOR (EUROFUNG)-RELATED"/>
    <property type="match status" value="1"/>
</dbReference>
<name>A0A1B9I386_9TREE</name>
<dbReference type="SUPFAM" id="SSF57701">
    <property type="entry name" value="Zn2/Cys6 DNA-binding domain"/>
    <property type="match status" value="1"/>
</dbReference>
<dbReference type="Gene3D" id="4.10.240.10">
    <property type="entry name" value="Zn(2)-C6 fungal-type DNA-binding domain"/>
    <property type="match status" value="1"/>
</dbReference>
<reference evidence="8" key="1">
    <citation type="submission" date="2013-07" db="EMBL/GenBank/DDBJ databases">
        <title>The Genome Sequence of Cryptococcus pinus CBS10737.</title>
        <authorList>
            <consortium name="The Broad Institute Genome Sequencing Platform"/>
            <person name="Cuomo C."/>
            <person name="Litvintseva A."/>
            <person name="Chen Y."/>
            <person name="Heitman J."/>
            <person name="Sun S."/>
            <person name="Springer D."/>
            <person name="Dromer F."/>
            <person name="Young S.K."/>
            <person name="Zeng Q."/>
            <person name="Gargeya S."/>
            <person name="Fitzgerald M."/>
            <person name="Abouelleil A."/>
            <person name="Alvarado L."/>
            <person name="Berlin A.M."/>
            <person name="Chapman S.B."/>
            <person name="Dewar J."/>
            <person name="Goldberg J."/>
            <person name="Griggs A."/>
            <person name="Gujja S."/>
            <person name="Hansen M."/>
            <person name="Howarth C."/>
            <person name="Imamovic A."/>
            <person name="Larimer J."/>
            <person name="McCowan C."/>
            <person name="Murphy C."/>
            <person name="Pearson M."/>
            <person name="Priest M."/>
            <person name="Roberts A."/>
            <person name="Saif S."/>
            <person name="Shea T."/>
            <person name="Sykes S."/>
            <person name="Wortman J."/>
            <person name="Nusbaum C."/>
            <person name="Birren B."/>
        </authorList>
    </citation>
    <scope>NUCLEOTIDE SEQUENCE [LARGE SCALE GENOMIC DNA]</scope>
    <source>
        <strain evidence="8">CBS 10737</strain>
    </source>
</reference>
<reference evidence="8" key="2">
    <citation type="submission" date="2016-07" db="EMBL/GenBank/DDBJ databases">
        <title>Evolution of pathogenesis and genome organization in the Tremellales.</title>
        <authorList>
            <person name="Cuomo C."/>
            <person name="Litvintseva A."/>
            <person name="Heitman J."/>
            <person name="Chen Y."/>
            <person name="Sun S."/>
            <person name="Springer D."/>
            <person name="Dromer F."/>
            <person name="Young S."/>
            <person name="Zeng Q."/>
            <person name="Chapman S."/>
            <person name="Gujja S."/>
            <person name="Saif S."/>
            <person name="Birren B."/>
        </authorList>
    </citation>
    <scope>NUCLEOTIDE SEQUENCE</scope>
    <source>
        <strain evidence="8">CBS 10737</strain>
    </source>
</reference>
<keyword evidence="2" id="KW-0479">Metal-binding</keyword>
<gene>
    <name evidence="8" type="ORF">I206_04505</name>
</gene>
<dbReference type="GO" id="GO:0000981">
    <property type="term" value="F:DNA-binding transcription factor activity, RNA polymerase II-specific"/>
    <property type="evidence" value="ECO:0007669"/>
    <property type="project" value="InterPro"/>
</dbReference>
<dbReference type="InterPro" id="IPR007219">
    <property type="entry name" value="XnlR_reg_dom"/>
</dbReference>
<accession>A0A1B9I386</accession>
<dbReference type="GO" id="GO:0005634">
    <property type="term" value="C:nucleus"/>
    <property type="evidence" value="ECO:0007669"/>
    <property type="project" value="UniProtKB-SubCell"/>
</dbReference>
<evidence type="ECO:0000313" key="8">
    <source>
        <dbReference type="EMBL" id="OCF49974.1"/>
    </source>
</evidence>
<dbReference type="InterPro" id="IPR036864">
    <property type="entry name" value="Zn2-C6_fun-type_DNA-bd_sf"/>
</dbReference>
<feature type="region of interest" description="Disordered" evidence="6">
    <location>
        <begin position="254"/>
        <end position="296"/>
    </location>
</feature>
<comment type="subcellular location">
    <subcellularLocation>
        <location evidence="1">Nucleus</location>
    </subcellularLocation>
</comment>
<dbReference type="SMART" id="SM00066">
    <property type="entry name" value="GAL4"/>
    <property type="match status" value="1"/>
</dbReference>
<evidence type="ECO:0000259" key="7">
    <source>
        <dbReference type="PROSITE" id="PS50048"/>
    </source>
</evidence>
<proteinExistence type="predicted"/>
<protein>
    <recommendedName>
        <fullName evidence="7">Zn(2)-C6 fungal-type domain-containing protein</fullName>
    </recommendedName>
</protein>
<sequence>MPPINGSHSYKDEDDAGQIGVSHPHSRSRVLQANDCALFVQAPGHPLRRGDACLMCRAKKLKCSAQKPVCDQCSKRNDRCVYDAVRPASRVERLERKLAEMDEQDFREALARRASAGFSRFGFDQTNSVIDSSSANSLGQDNGIPNLGYNLLGSHPSSQLPLINGDTTSPNSVDQLLNTDSESLVDINDMPLTAWSWPSTSTTATFDAALLNHSLMSDGALPQLAPSPMSWTAIGTQSNLTGFTSYTNTSSPPFNGFHRMSVPSTASASDPTSRAQSHDSTTSPTPPQIALNSSPPIPGLDNLSINLSSVHKALDTYQHYALSQPQIRCTNTAELGKGLSHTSNGHFMTISGEFTWKSVLPQAESTAIEASDMVHSVYTIKKEIDDQERAMKTKELSTSARDYLTMPPRPECGSELFSQEEFKARLALPESQQPHPCLLFSMYTTAASGSYVPAIRKLAEPLFKIAVMKLEAAIRKQDRLLDAIKASKNLSKWLFTKARILEGYQFSTKAISLCIACGLHQIPSSVYGPQAVKSTESQSGSSIGPPRDQADLADRIHTFWSAWGIERGGNLTHSWHSAIKDQDVTTPLPRNKADYLTDALLNEPDITLKDLYDLPHRSDSPAPKSLYTYLLIAVHLIHRSMTLSQQPAESVAASFRSQSVFAKSLDHKIIPSVHHPIACKEIATTAEWLEANMPEEWGTSFMDNAKWQEPEVFVVALCLKVARMHLHPLDSRNEHQTGLSIAFEASKLIKSLIKYYLKDRTSVHSLSFSPMNHIPFANQHSFTAPDFDSSDENTRVNTPMPNSVFSLPNNSFPIPTNNDFSQTWGYKGFSRDFNGISGPYTLSPSYWVVEKLAGGARLMESIGRPQDAHTCMTEAHSIINGFRELAVTHDIVGEHVEKLEKLTRSRCC</sequence>
<dbReference type="GO" id="GO:0003677">
    <property type="term" value="F:DNA binding"/>
    <property type="evidence" value="ECO:0007669"/>
    <property type="project" value="InterPro"/>
</dbReference>
<dbReference type="AlphaFoldDB" id="A0A1B9I386"/>
<evidence type="ECO:0000256" key="6">
    <source>
        <dbReference type="SAM" id="MobiDB-lite"/>
    </source>
</evidence>
<dbReference type="InterPro" id="IPR050815">
    <property type="entry name" value="TF_fung"/>
</dbReference>
<dbReference type="GO" id="GO:0006351">
    <property type="term" value="P:DNA-templated transcription"/>
    <property type="evidence" value="ECO:0007669"/>
    <property type="project" value="InterPro"/>
</dbReference>